<keyword evidence="2" id="KW-0808">Transferase</keyword>
<feature type="transmembrane region" description="Helical" evidence="5">
    <location>
        <begin position="267"/>
        <end position="285"/>
    </location>
</feature>
<dbReference type="Proteomes" id="UP001489004">
    <property type="component" value="Unassembled WGS sequence"/>
</dbReference>
<keyword evidence="1" id="KW-0328">Glycosyltransferase</keyword>
<dbReference type="InterPro" id="IPR041400">
    <property type="entry name" value="PARP16_N"/>
</dbReference>
<dbReference type="InterPro" id="IPR051838">
    <property type="entry name" value="ARTD_PARP"/>
</dbReference>
<dbReference type="Pfam" id="PF00644">
    <property type="entry name" value="PARP"/>
    <property type="match status" value="1"/>
</dbReference>
<reference evidence="8 9" key="1">
    <citation type="journal article" date="2024" name="Nat. Commun.">
        <title>Phylogenomics reveals the evolutionary origins of lichenization in chlorophyte algae.</title>
        <authorList>
            <person name="Puginier C."/>
            <person name="Libourel C."/>
            <person name="Otte J."/>
            <person name="Skaloud P."/>
            <person name="Haon M."/>
            <person name="Grisel S."/>
            <person name="Petersen M."/>
            <person name="Berrin J.G."/>
            <person name="Delaux P.M."/>
            <person name="Dal Grande F."/>
            <person name="Keller J."/>
        </authorList>
    </citation>
    <scope>NUCLEOTIDE SEQUENCE [LARGE SCALE GENOMIC DNA]</scope>
    <source>
        <strain evidence="8 9">SAG 2043</strain>
    </source>
</reference>
<evidence type="ECO:0000256" key="1">
    <source>
        <dbReference type="ARBA" id="ARBA00022676"/>
    </source>
</evidence>
<dbReference type="GO" id="GO:0016779">
    <property type="term" value="F:nucleotidyltransferase activity"/>
    <property type="evidence" value="ECO:0007669"/>
    <property type="project" value="UniProtKB-KW"/>
</dbReference>
<dbReference type="SUPFAM" id="SSF56399">
    <property type="entry name" value="ADP-ribosylation"/>
    <property type="match status" value="1"/>
</dbReference>
<evidence type="ECO:0000256" key="5">
    <source>
        <dbReference type="SAM" id="Phobius"/>
    </source>
</evidence>
<dbReference type="Pfam" id="PF18084">
    <property type="entry name" value="ARTD15_N"/>
    <property type="match status" value="1"/>
</dbReference>
<sequence>MPPVVEQPDDRTSLEDLLSRSPEGCDLLISAFAAALKHYRKPTVCLPFPSDSFTTQYGEKDFAACLLCLDTLPRVPQLAGSGRIPPQASQLLGWLLTHPRPRRWQPRLKLVSQQDLEQDLQISLIAGLPGNLRPTWIFELEQPVSEDTAGWEGQKRVAYHGTSMENVHSILHNGLLNLSGTKLQRTGALFGDGIYLSTNMEVRDTVPSTTLDAEQVGSPSKDAAGKPLPDTYLVVRKMDDVRLAYLLVYSETPGRVRRFMRLDACSLLVGLYVGCMLLLAVYQRLPKLWRTYLRRQRAVVYEEVDL</sequence>
<keyword evidence="3" id="KW-0548">Nucleotidyltransferase</keyword>
<evidence type="ECO:0008006" key="10">
    <source>
        <dbReference type="Google" id="ProtNLM"/>
    </source>
</evidence>
<organism evidence="8 9">
    <name type="scientific">[Myrmecia] bisecta</name>
    <dbReference type="NCBI Taxonomy" id="41462"/>
    <lineage>
        <taxon>Eukaryota</taxon>
        <taxon>Viridiplantae</taxon>
        <taxon>Chlorophyta</taxon>
        <taxon>core chlorophytes</taxon>
        <taxon>Trebouxiophyceae</taxon>
        <taxon>Trebouxiales</taxon>
        <taxon>Trebouxiaceae</taxon>
        <taxon>Myrmecia</taxon>
    </lineage>
</organism>
<protein>
    <recommendedName>
        <fullName evidence="10">PARP</fullName>
    </recommendedName>
</protein>
<evidence type="ECO:0000313" key="8">
    <source>
        <dbReference type="EMBL" id="KAK9820472.1"/>
    </source>
</evidence>
<gene>
    <name evidence="8" type="ORF">WJX72_010696</name>
</gene>
<dbReference type="InterPro" id="IPR012317">
    <property type="entry name" value="Poly(ADP-ribose)pol_cat_dom"/>
</dbReference>
<keyword evidence="9" id="KW-1185">Reference proteome</keyword>
<evidence type="ECO:0000259" key="7">
    <source>
        <dbReference type="Pfam" id="PF18084"/>
    </source>
</evidence>
<evidence type="ECO:0000259" key="6">
    <source>
        <dbReference type="Pfam" id="PF00644"/>
    </source>
</evidence>
<dbReference type="PANTHER" id="PTHR21328">
    <property type="entry name" value="POLY ADP-RIBOSE POLYMERASE FAMILY, MEMBER PARP"/>
    <property type="match status" value="1"/>
</dbReference>
<feature type="domain" description="PARP catalytic" evidence="6">
    <location>
        <begin position="152"/>
        <end position="199"/>
    </location>
</feature>
<keyword evidence="5" id="KW-0812">Transmembrane</keyword>
<name>A0AAW1QGM2_9CHLO</name>
<dbReference type="GO" id="GO:0003950">
    <property type="term" value="F:NAD+ poly-ADP-ribosyltransferase activity"/>
    <property type="evidence" value="ECO:0007669"/>
    <property type="project" value="InterPro"/>
</dbReference>
<evidence type="ECO:0000256" key="4">
    <source>
        <dbReference type="ARBA" id="ARBA00023027"/>
    </source>
</evidence>
<evidence type="ECO:0000256" key="2">
    <source>
        <dbReference type="ARBA" id="ARBA00022679"/>
    </source>
</evidence>
<dbReference type="Gene3D" id="3.90.228.10">
    <property type="match status" value="1"/>
</dbReference>
<comment type="caution">
    <text evidence="8">The sequence shown here is derived from an EMBL/GenBank/DDBJ whole genome shotgun (WGS) entry which is preliminary data.</text>
</comment>
<keyword evidence="4" id="KW-0520">NAD</keyword>
<keyword evidence="5" id="KW-1133">Transmembrane helix</keyword>
<accession>A0AAW1QGM2</accession>
<proteinExistence type="predicted"/>
<dbReference type="AlphaFoldDB" id="A0AAW1QGM2"/>
<dbReference type="EMBL" id="JALJOR010000003">
    <property type="protein sequence ID" value="KAK9820472.1"/>
    <property type="molecule type" value="Genomic_DNA"/>
</dbReference>
<keyword evidence="5" id="KW-0472">Membrane</keyword>
<evidence type="ECO:0000313" key="9">
    <source>
        <dbReference type="Proteomes" id="UP001489004"/>
    </source>
</evidence>
<evidence type="ECO:0000256" key="3">
    <source>
        <dbReference type="ARBA" id="ARBA00022695"/>
    </source>
</evidence>
<feature type="domain" description="PARP16 N-terminal" evidence="7">
    <location>
        <begin position="17"/>
        <end position="96"/>
    </location>
</feature>